<name>D2BJN2_DEHMV</name>
<proteinExistence type="predicted"/>
<feature type="transmembrane region" description="Helical" evidence="1">
    <location>
        <begin position="60"/>
        <end position="80"/>
    </location>
</feature>
<organism evidence="2 3">
    <name type="scientific">Dehalococcoides mccartyi (strain VS)</name>
    <dbReference type="NCBI Taxonomy" id="311424"/>
    <lineage>
        <taxon>Bacteria</taxon>
        <taxon>Bacillati</taxon>
        <taxon>Chloroflexota</taxon>
        <taxon>Dehalococcoidia</taxon>
        <taxon>Dehalococcoidales</taxon>
        <taxon>Dehalococcoidaceae</taxon>
        <taxon>Dehalococcoides</taxon>
    </lineage>
</organism>
<dbReference type="RefSeq" id="WP_012882666.1">
    <property type="nucleotide sequence ID" value="NC_013552.1"/>
</dbReference>
<dbReference type="OrthoDB" id="166709at2"/>
<protein>
    <submittedName>
        <fullName evidence="2">Uncharacterized protein</fullName>
    </submittedName>
</protein>
<dbReference type="Proteomes" id="UP000002506">
    <property type="component" value="Chromosome"/>
</dbReference>
<dbReference type="HOGENOM" id="CLU_2069213_0_0_0"/>
<sequence length="118" mass="12110">MNEQSKKTRGPVIAGVLCILSAALGMLGILNYSLGIFGAAGSGFGKGDIPPFVPSIIFDTPIPALAVAFAALAGSIFVFLRKKWNWALIGAIAAACSFILTGIPAVILLLSGKDEFTG</sequence>
<dbReference type="KEGG" id="dev:DhcVS_1433"/>
<keyword evidence="1" id="KW-0472">Membrane</keyword>
<evidence type="ECO:0000313" key="3">
    <source>
        <dbReference type="Proteomes" id="UP000002506"/>
    </source>
</evidence>
<keyword evidence="1" id="KW-1133">Transmembrane helix</keyword>
<feature type="transmembrane region" description="Helical" evidence="1">
    <location>
        <begin position="12"/>
        <end position="40"/>
    </location>
</feature>
<evidence type="ECO:0000256" key="1">
    <source>
        <dbReference type="SAM" id="Phobius"/>
    </source>
</evidence>
<gene>
    <name evidence="2" type="ordered locus">DhcVS_1433</name>
</gene>
<reference evidence="2 3" key="1">
    <citation type="journal article" date="2009" name="PLoS Genet.">
        <title>Localized plasticity in the streamlined genomes of vinyl chloride respiring Dehalococcoides.</title>
        <authorList>
            <person name="McMurdie P.J."/>
            <person name="Behrens S.F."/>
            <person name="Muller J.A."/>
            <person name="Goke J."/>
            <person name="Ritalahti K.M."/>
            <person name="Wagner R."/>
            <person name="Goltsman E."/>
            <person name="Lapidus A."/>
            <person name="Holmes S."/>
            <person name="Loffler F.E."/>
            <person name="Spormann A.M."/>
        </authorList>
    </citation>
    <scope>NUCLEOTIDE SEQUENCE [LARGE SCALE GENOMIC DNA]</scope>
    <source>
        <strain evidence="2 3">VS</strain>
    </source>
</reference>
<dbReference type="eggNOG" id="ENOG5030SZM">
    <property type="taxonomic scope" value="Bacteria"/>
</dbReference>
<accession>D2BJN2</accession>
<keyword evidence="1" id="KW-0812">Transmembrane</keyword>
<evidence type="ECO:0000313" key="2">
    <source>
        <dbReference type="EMBL" id="ACZ62532.1"/>
    </source>
</evidence>
<feature type="transmembrane region" description="Helical" evidence="1">
    <location>
        <begin position="87"/>
        <end position="110"/>
    </location>
</feature>
<dbReference type="EMBL" id="CP001827">
    <property type="protein sequence ID" value="ACZ62532.1"/>
    <property type="molecule type" value="Genomic_DNA"/>
</dbReference>
<dbReference type="AlphaFoldDB" id="D2BJN2"/>